<keyword evidence="3" id="KW-1185">Reference proteome</keyword>
<sequence>MQYTTLLTLLTGTTAVLAAPGSPVLPRQATPTIYARFYPDGGCHGDWVEDVVFPQNTNDCIAVNVAATYGSIGFLNNTATRTLKVYSEPGCDESGRHFELAPKELNCFAQQVKSAKFL</sequence>
<feature type="chain" id="PRO_5040833427" evidence="1">
    <location>
        <begin position="19"/>
        <end position="118"/>
    </location>
</feature>
<organism evidence="2 3">
    <name type="scientific">Periconia digitata</name>
    <dbReference type="NCBI Taxonomy" id="1303443"/>
    <lineage>
        <taxon>Eukaryota</taxon>
        <taxon>Fungi</taxon>
        <taxon>Dikarya</taxon>
        <taxon>Ascomycota</taxon>
        <taxon>Pezizomycotina</taxon>
        <taxon>Dothideomycetes</taxon>
        <taxon>Pleosporomycetidae</taxon>
        <taxon>Pleosporales</taxon>
        <taxon>Massarineae</taxon>
        <taxon>Periconiaceae</taxon>
        <taxon>Periconia</taxon>
    </lineage>
</organism>
<name>A0A9W4U7U4_9PLEO</name>
<evidence type="ECO:0000313" key="3">
    <source>
        <dbReference type="Proteomes" id="UP001152607"/>
    </source>
</evidence>
<dbReference type="Proteomes" id="UP001152607">
    <property type="component" value="Unassembled WGS sequence"/>
</dbReference>
<dbReference type="AlphaFoldDB" id="A0A9W4U7U4"/>
<keyword evidence="1" id="KW-0732">Signal</keyword>
<accession>A0A9W4U7U4</accession>
<protein>
    <submittedName>
        <fullName evidence="2">Uncharacterized protein</fullName>
    </submittedName>
</protein>
<dbReference type="OrthoDB" id="3664114at2759"/>
<reference evidence="2" key="1">
    <citation type="submission" date="2023-01" db="EMBL/GenBank/DDBJ databases">
        <authorList>
            <person name="Van Ghelder C."/>
            <person name="Rancurel C."/>
        </authorList>
    </citation>
    <scope>NUCLEOTIDE SEQUENCE</scope>
    <source>
        <strain evidence="2">CNCM I-4278</strain>
    </source>
</reference>
<gene>
    <name evidence="2" type="ORF">PDIGIT_LOCUS4371</name>
</gene>
<evidence type="ECO:0000313" key="2">
    <source>
        <dbReference type="EMBL" id="CAI6331031.1"/>
    </source>
</evidence>
<feature type="signal peptide" evidence="1">
    <location>
        <begin position="1"/>
        <end position="18"/>
    </location>
</feature>
<comment type="caution">
    <text evidence="2">The sequence shown here is derived from an EMBL/GenBank/DDBJ whole genome shotgun (WGS) entry which is preliminary data.</text>
</comment>
<dbReference type="EMBL" id="CAOQHR010000002">
    <property type="protein sequence ID" value="CAI6331031.1"/>
    <property type="molecule type" value="Genomic_DNA"/>
</dbReference>
<evidence type="ECO:0000256" key="1">
    <source>
        <dbReference type="SAM" id="SignalP"/>
    </source>
</evidence>
<proteinExistence type="predicted"/>